<dbReference type="EC" id="3.1.7.2" evidence="3"/>
<dbReference type="CDD" id="cd00077">
    <property type="entry name" value="HDc"/>
    <property type="match status" value="1"/>
</dbReference>
<name>A0ABW8PZH4_9GAMM</name>
<dbReference type="Gene3D" id="3.30.460.10">
    <property type="entry name" value="Beta Polymerase, domain 2"/>
    <property type="match status" value="1"/>
</dbReference>
<dbReference type="CDD" id="cd04876">
    <property type="entry name" value="ACT_RelA-SpoT"/>
    <property type="match status" value="1"/>
</dbReference>
<comment type="similarity">
    <text evidence="5">Belongs to the relA/spoT family.</text>
</comment>
<dbReference type="PANTHER" id="PTHR21262:SF36">
    <property type="entry name" value="BIFUNCTIONAL (P)PPGPP SYNTHASE_HYDROLASE SPOT"/>
    <property type="match status" value="1"/>
</dbReference>
<comment type="caution">
    <text evidence="9">The sequence shown here is derived from an EMBL/GenBank/DDBJ whole genome shotgun (WGS) entry which is preliminary data.</text>
</comment>
<protein>
    <recommendedName>
        <fullName evidence="3">guanosine-3',5'-bis(diphosphate) 3'-diphosphatase</fullName>
        <ecNumber evidence="3">3.1.7.2</ecNumber>
    </recommendedName>
</protein>
<dbReference type="NCBIfam" id="TIGR00691">
    <property type="entry name" value="spoT_relA"/>
    <property type="match status" value="1"/>
</dbReference>
<dbReference type="InterPro" id="IPR033655">
    <property type="entry name" value="TGS_RelA/SpoT"/>
</dbReference>
<evidence type="ECO:0000256" key="5">
    <source>
        <dbReference type="RuleBase" id="RU003847"/>
    </source>
</evidence>
<keyword evidence="10" id="KW-1185">Reference proteome</keyword>
<dbReference type="SUPFAM" id="SSF81301">
    <property type="entry name" value="Nucleotidyltransferase"/>
    <property type="match status" value="1"/>
</dbReference>
<evidence type="ECO:0000256" key="1">
    <source>
        <dbReference type="ARBA" id="ARBA00022801"/>
    </source>
</evidence>
<dbReference type="Proteomes" id="UP001621714">
    <property type="component" value="Unassembled WGS sequence"/>
</dbReference>
<dbReference type="CDD" id="cd05399">
    <property type="entry name" value="NT_Rel-Spo_like"/>
    <property type="match status" value="1"/>
</dbReference>
<dbReference type="Gene3D" id="3.30.70.260">
    <property type="match status" value="1"/>
</dbReference>
<dbReference type="SUPFAM" id="SSF55021">
    <property type="entry name" value="ACT-like"/>
    <property type="match status" value="1"/>
</dbReference>
<dbReference type="RefSeq" id="WP_405340975.1">
    <property type="nucleotide sequence ID" value="NZ_JBANFI010000008.1"/>
</dbReference>
<gene>
    <name evidence="9" type="primary">spoT</name>
    <name evidence="9" type="ORF">V6U78_11590</name>
</gene>
<dbReference type="NCBIfam" id="NF008303">
    <property type="entry name" value="PRK11092.1"/>
    <property type="match status" value="1"/>
</dbReference>
<feature type="domain" description="TGS" evidence="8">
    <location>
        <begin position="389"/>
        <end position="450"/>
    </location>
</feature>
<feature type="domain" description="ACT" evidence="6">
    <location>
        <begin position="633"/>
        <end position="706"/>
    </location>
</feature>
<dbReference type="Pfam" id="PF19296">
    <property type="entry name" value="RelA_AH_RIS"/>
    <property type="match status" value="1"/>
</dbReference>
<dbReference type="InterPro" id="IPR003607">
    <property type="entry name" value="HD/PDEase_dom"/>
</dbReference>
<comment type="pathway">
    <text evidence="2">Purine metabolism; ppGpp biosynthesis; ppGpp from GDP: step 1/1.</text>
</comment>
<dbReference type="Pfam" id="PF13328">
    <property type="entry name" value="HD_4"/>
    <property type="match status" value="1"/>
</dbReference>
<keyword evidence="1 9" id="KW-0378">Hydrolase</keyword>
<dbReference type="PROSITE" id="PS51671">
    <property type="entry name" value="ACT"/>
    <property type="match status" value="1"/>
</dbReference>
<dbReference type="InterPro" id="IPR045600">
    <property type="entry name" value="RelA/SpoT_AH_RIS"/>
</dbReference>
<dbReference type="SMART" id="SM00471">
    <property type="entry name" value="HDc"/>
    <property type="match status" value="1"/>
</dbReference>
<dbReference type="SMART" id="SM00954">
    <property type="entry name" value="RelA_SpoT"/>
    <property type="match status" value="1"/>
</dbReference>
<dbReference type="InterPro" id="IPR007685">
    <property type="entry name" value="RelA_SpoT"/>
</dbReference>
<dbReference type="InterPro" id="IPR004811">
    <property type="entry name" value="RelA/Spo_fam"/>
</dbReference>
<dbReference type="Pfam" id="PF13291">
    <property type="entry name" value="ACT_4"/>
    <property type="match status" value="1"/>
</dbReference>
<dbReference type="GO" id="GO:0008728">
    <property type="term" value="F:GTP diphosphokinase activity"/>
    <property type="evidence" value="ECO:0007669"/>
    <property type="project" value="UniProtKB-EC"/>
</dbReference>
<evidence type="ECO:0000256" key="4">
    <source>
        <dbReference type="ARBA" id="ARBA00047968"/>
    </source>
</evidence>
<dbReference type="PROSITE" id="PS51880">
    <property type="entry name" value="TGS"/>
    <property type="match status" value="1"/>
</dbReference>
<evidence type="ECO:0000313" key="10">
    <source>
        <dbReference type="Proteomes" id="UP001621714"/>
    </source>
</evidence>
<dbReference type="Gene3D" id="3.10.20.30">
    <property type="match status" value="1"/>
</dbReference>
<dbReference type="CDD" id="cd01668">
    <property type="entry name" value="TGS_RSH"/>
    <property type="match status" value="1"/>
</dbReference>
<comment type="function">
    <text evidence="5">In eubacteria ppGpp (guanosine 3'-diphosphate 5'-diphosphate) is a mediator of the stringent response that coordinates a variety of cellular activities in response to changes in nutritional abundance.</text>
</comment>
<evidence type="ECO:0000256" key="2">
    <source>
        <dbReference type="ARBA" id="ARBA00024329"/>
    </source>
</evidence>
<reference evidence="9 10" key="1">
    <citation type="submission" date="2024-02" db="EMBL/GenBank/DDBJ databases">
        <title>Marinospirillum sp. MEB 164 isolated from Lonar lake sediment.</title>
        <authorList>
            <person name="Joshi A."/>
            <person name="Thite S."/>
        </authorList>
    </citation>
    <scope>NUCLEOTIDE SEQUENCE [LARGE SCALE GENOMIC DNA]</scope>
    <source>
        <strain evidence="9 10">MEB164</strain>
    </source>
</reference>
<dbReference type="Gene3D" id="1.10.3210.10">
    <property type="entry name" value="Hypothetical protein af1432"/>
    <property type="match status" value="1"/>
</dbReference>
<dbReference type="InterPro" id="IPR043519">
    <property type="entry name" value="NT_sf"/>
</dbReference>
<sequence>MNTIEDLCDRLKGYLPAEEIQQVRRAYYYAEQAHDGQKRSSGEPYVTHPLAVATILANLHLDHQALMAALLHDVIEDTGVNKEAISQQFGESVAELVDGVSKLTQIKFESKAEAQAENFRKMVLAMAEDIRVILVKLADRLHNMRTLGALRADKKRRIAKETLEIYAPIANRLGINTLRLELEDLSFQAIYPMRYERLKRAVQKVRGHRKEVVKKIQNRLQERLDQDGLSGRVVGREKNVLSLYRKMKHQKKSFHEIMDVYAFRVLTESVDDCYRVLGSVHNTYKPVPGRFKDYIAIPKANGYQSLHTTLFGLSGMPIEVQIRTREMEAMANNGVAAHWLYKAGQTERPIAEGSHARARQWVKGLLEMQQRAGDSLEFIEHVKVDLFPDEIYVFTPRGDIMELPKGSNAVDFAYAVHTDIGHACVACRVDRKLAPLSMKLESGQTVEVITAPGARPNLAWLSFVTTAKARSAIRHYLKQQQRTESEALGRRLLEKALLQFDVQLEQLAPERLEQLAQEMELDSVSALMASIGLGERMAYAVARRLLDQQKYEEKPRQDSSSAMIIHGTEGMVISFARCCRPIPGDSILGHISFGSGIVVHRDTCRNLADIRDNLDKCLPLEWAAETEGDFAVHLRLVIEHQRGMIARIATLVTEMDANLERISVDDRDAKLSTLTLELSVKNRVHLARVMKHLRLIPEVGKVVRLR</sequence>
<feature type="domain" description="HD" evidence="7">
    <location>
        <begin position="45"/>
        <end position="144"/>
    </location>
</feature>
<keyword evidence="9" id="KW-0808">Transferase</keyword>
<dbReference type="PANTHER" id="PTHR21262">
    <property type="entry name" value="GUANOSINE-3',5'-BIS DIPHOSPHATE 3'-PYROPHOSPHOHYDROLASE"/>
    <property type="match status" value="1"/>
</dbReference>
<dbReference type="InterPro" id="IPR012676">
    <property type="entry name" value="TGS-like"/>
</dbReference>
<evidence type="ECO:0000259" key="8">
    <source>
        <dbReference type="PROSITE" id="PS51880"/>
    </source>
</evidence>
<dbReference type="SUPFAM" id="SSF109604">
    <property type="entry name" value="HD-domain/PDEase-like"/>
    <property type="match status" value="1"/>
</dbReference>
<dbReference type="InterPro" id="IPR004095">
    <property type="entry name" value="TGS"/>
</dbReference>
<evidence type="ECO:0000313" key="9">
    <source>
        <dbReference type="EMBL" id="MFK7161680.1"/>
    </source>
</evidence>
<dbReference type="SUPFAM" id="SSF81271">
    <property type="entry name" value="TGS-like"/>
    <property type="match status" value="1"/>
</dbReference>
<dbReference type="EMBL" id="JBANFI010000008">
    <property type="protein sequence ID" value="MFK7161680.1"/>
    <property type="molecule type" value="Genomic_DNA"/>
</dbReference>
<comment type="catalytic activity">
    <reaction evidence="4">
        <text>guanosine 3',5'-bis(diphosphate) + H2O = GDP + diphosphate + H(+)</text>
        <dbReference type="Rhea" id="RHEA:14253"/>
        <dbReference type="ChEBI" id="CHEBI:15377"/>
        <dbReference type="ChEBI" id="CHEBI:15378"/>
        <dbReference type="ChEBI" id="CHEBI:33019"/>
        <dbReference type="ChEBI" id="CHEBI:58189"/>
        <dbReference type="ChEBI" id="CHEBI:77828"/>
        <dbReference type="EC" id="3.1.7.2"/>
    </reaction>
</comment>
<dbReference type="PROSITE" id="PS51831">
    <property type="entry name" value="HD"/>
    <property type="match status" value="1"/>
</dbReference>
<dbReference type="Pfam" id="PF04607">
    <property type="entry name" value="RelA_SpoT"/>
    <property type="match status" value="1"/>
</dbReference>
<dbReference type="InterPro" id="IPR045865">
    <property type="entry name" value="ACT-like_dom_sf"/>
</dbReference>
<dbReference type="Pfam" id="PF02824">
    <property type="entry name" value="TGS"/>
    <property type="match status" value="1"/>
</dbReference>
<evidence type="ECO:0000259" key="7">
    <source>
        <dbReference type="PROSITE" id="PS51831"/>
    </source>
</evidence>
<dbReference type="InterPro" id="IPR002912">
    <property type="entry name" value="ACT_dom"/>
</dbReference>
<dbReference type="InterPro" id="IPR006674">
    <property type="entry name" value="HD_domain"/>
</dbReference>
<proteinExistence type="inferred from homology"/>
<evidence type="ECO:0000256" key="3">
    <source>
        <dbReference type="ARBA" id="ARBA00024387"/>
    </source>
</evidence>
<organism evidence="9 10">
    <name type="scientific">Marinospirillum alkalitolerans</name>
    <dbReference type="NCBI Taxonomy" id="3123374"/>
    <lineage>
        <taxon>Bacteria</taxon>
        <taxon>Pseudomonadati</taxon>
        <taxon>Pseudomonadota</taxon>
        <taxon>Gammaproteobacteria</taxon>
        <taxon>Oceanospirillales</taxon>
        <taxon>Oceanospirillaceae</taxon>
        <taxon>Marinospirillum</taxon>
    </lineage>
</organism>
<accession>A0ABW8PZH4</accession>
<evidence type="ECO:0000259" key="6">
    <source>
        <dbReference type="PROSITE" id="PS51671"/>
    </source>
</evidence>
<dbReference type="InterPro" id="IPR012675">
    <property type="entry name" value="Beta-grasp_dom_sf"/>
</dbReference>
<dbReference type="GO" id="GO:0008893">
    <property type="term" value="F:guanosine-3',5'-bis(diphosphate) 3'-diphosphatase activity"/>
    <property type="evidence" value="ECO:0007669"/>
    <property type="project" value="UniProtKB-EC"/>
</dbReference>